<organism evidence="2 4">
    <name type="scientific">Cannabis sativa</name>
    <name type="common">Hemp</name>
    <name type="synonym">Marijuana</name>
    <dbReference type="NCBI Taxonomy" id="3483"/>
    <lineage>
        <taxon>Eukaryota</taxon>
        <taxon>Viridiplantae</taxon>
        <taxon>Streptophyta</taxon>
        <taxon>Embryophyta</taxon>
        <taxon>Tracheophyta</taxon>
        <taxon>Spermatophyta</taxon>
        <taxon>Magnoliopsida</taxon>
        <taxon>eudicotyledons</taxon>
        <taxon>Gunneridae</taxon>
        <taxon>Pentapetalae</taxon>
        <taxon>rosids</taxon>
        <taxon>fabids</taxon>
        <taxon>Rosales</taxon>
        <taxon>Cannabaceae</taxon>
        <taxon>Cannabis</taxon>
    </lineage>
</organism>
<accession>A0A7J6F0S7</accession>
<dbReference type="EMBL" id="JAATIP010000374">
    <property type="protein sequence ID" value="KAF4350132.1"/>
    <property type="molecule type" value="Genomic_DNA"/>
</dbReference>
<reference evidence="3 4" key="1">
    <citation type="journal article" date="2020" name="bioRxiv">
        <title>Sequence and annotation of 42 cannabis genomes reveals extensive copy number variation in cannabinoid synthesis and pathogen resistance genes.</title>
        <authorList>
            <person name="Mckernan K.J."/>
            <person name="Helbert Y."/>
            <person name="Kane L.T."/>
            <person name="Ebling H."/>
            <person name="Zhang L."/>
            <person name="Liu B."/>
            <person name="Eaton Z."/>
            <person name="Mclaughlin S."/>
            <person name="Kingan S."/>
            <person name="Baybayan P."/>
            <person name="Concepcion G."/>
            <person name="Jordan M."/>
            <person name="Riva A."/>
            <person name="Barbazuk W."/>
            <person name="Harkins T."/>
        </authorList>
    </citation>
    <scope>NUCLEOTIDE SEQUENCE [LARGE SCALE GENOMIC DNA]</scope>
    <source>
        <strain evidence="3 4">cv. Jamaican Lion 4</strain>
        <strain evidence="2">Father</strain>
        <strain evidence="1">Mother</strain>
        <tissue evidence="2">Leaf</tissue>
    </source>
</reference>
<comment type="caution">
    <text evidence="2">The sequence shown here is derived from an EMBL/GenBank/DDBJ whole genome shotgun (WGS) entry which is preliminary data.</text>
</comment>
<evidence type="ECO:0000313" key="3">
    <source>
        <dbReference type="Proteomes" id="UP000525078"/>
    </source>
</evidence>
<dbReference type="Proteomes" id="UP000525078">
    <property type="component" value="Unassembled WGS sequence"/>
</dbReference>
<sequence>MIIRKSSKVVAGRDRASVIGCRELVRFNFEEVLHKDFVVSLDFVWSLPTHCFGHILPSILFIRSDIDRWFGKVVMAIYAPYKLEDYGAVVDKGSGRNVT</sequence>
<evidence type="ECO:0000313" key="1">
    <source>
        <dbReference type="EMBL" id="KAF4350132.1"/>
    </source>
</evidence>
<protein>
    <submittedName>
        <fullName evidence="2">Uncharacterized protein</fullName>
    </submittedName>
</protein>
<name>A0A7J6F0S7_CANSA</name>
<proteinExistence type="predicted"/>
<dbReference type="Proteomes" id="UP000583929">
    <property type="component" value="Unassembled WGS sequence"/>
</dbReference>
<gene>
    <name evidence="1" type="ORF">F8388_001310</name>
    <name evidence="2" type="ORF">G4B88_029175</name>
</gene>
<evidence type="ECO:0000313" key="2">
    <source>
        <dbReference type="EMBL" id="KAF4364198.1"/>
    </source>
</evidence>
<evidence type="ECO:0000313" key="4">
    <source>
        <dbReference type="Proteomes" id="UP000583929"/>
    </source>
</evidence>
<dbReference type="AlphaFoldDB" id="A0A7J6F0S7"/>
<dbReference type="EMBL" id="JAATIQ010000285">
    <property type="protein sequence ID" value="KAF4364198.1"/>
    <property type="molecule type" value="Genomic_DNA"/>
</dbReference>
<keyword evidence="4" id="KW-1185">Reference proteome</keyword>